<comment type="caution">
    <text evidence="1">The sequence shown here is derived from an EMBL/GenBank/DDBJ whole genome shotgun (WGS) entry which is preliminary data.</text>
</comment>
<reference evidence="1 2" key="1">
    <citation type="submission" date="2016-10" db="EMBL/GenBank/DDBJ databases">
        <title>The genome of Paramicrosporidium saccamoebae is the missing link in understanding Cryptomycota and Microsporidia evolution.</title>
        <authorList>
            <person name="Quandt C.A."/>
            <person name="Beaudet D."/>
            <person name="Corsaro D."/>
            <person name="Michel R."/>
            <person name="Corradi N."/>
            <person name="James T."/>
        </authorList>
    </citation>
    <scope>NUCLEOTIDE SEQUENCE [LARGE SCALE GENOMIC DNA]</scope>
    <source>
        <strain evidence="1 2">KSL3</strain>
    </source>
</reference>
<name>A0A2H9TH64_9FUNG</name>
<dbReference type="GO" id="GO:0000160">
    <property type="term" value="P:phosphorelay signal transduction system"/>
    <property type="evidence" value="ECO:0007669"/>
    <property type="project" value="InterPro"/>
</dbReference>
<keyword evidence="2" id="KW-1185">Reference proteome</keyword>
<gene>
    <name evidence="1" type="ORF">PSACC_03134</name>
</gene>
<evidence type="ECO:0008006" key="3">
    <source>
        <dbReference type="Google" id="ProtNLM"/>
    </source>
</evidence>
<dbReference type="InterPro" id="IPR036641">
    <property type="entry name" value="HPT_dom_sf"/>
</dbReference>
<accession>A0A2H9TH64</accession>
<dbReference type="AlphaFoldDB" id="A0A2H9TH64"/>
<dbReference type="Proteomes" id="UP000240830">
    <property type="component" value="Unassembled WGS sequence"/>
</dbReference>
<proteinExistence type="predicted"/>
<sequence length="132" mass="14839">MVLPVVDRLAKLNENCKFIDSDRLQDTIEMVADESDPHGFHFLSLFLQECHSDLHLLTAHLGDRPLTARTAHRWAGRCAQLGVVRMEGAGRKLQALAGGATENELKEVVGKMEEDLRKMEGLLKDFDSIVHY</sequence>
<evidence type="ECO:0000313" key="1">
    <source>
        <dbReference type="EMBL" id="PJF17066.1"/>
    </source>
</evidence>
<dbReference type="SUPFAM" id="SSF47226">
    <property type="entry name" value="Histidine-containing phosphotransfer domain, HPT domain"/>
    <property type="match status" value="1"/>
</dbReference>
<protein>
    <recommendedName>
        <fullName evidence="3">HPt domain-containing protein</fullName>
    </recommendedName>
</protein>
<evidence type="ECO:0000313" key="2">
    <source>
        <dbReference type="Proteomes" id="UP000240830"/>
    </source>
</evidence>
<dbReference type="EMBL" id="MTSL01000191">
    <property type="protein sequence ID" value="PJF17066.1"/>
    <property type="molecule type" value="Genomic_DNA"/>
</dbReference>
<dbReference type="Gene3D" id="1.20.120.160">
    <property type="entry name" value="HPT domain"/>
    <property type="match status" value="1"/>
</dbReference>
<organism evidence="1 2">
    <name type="scientific">Paramicrosporidium saccamoebae</name>
    <dbReference type="NCBI Taxonomy" id="1246581"/>
    <lineage>
        <taxon>Eukaryota</taxon>
        <taxon>Fungi</taxon>
        <taxon>Fungi incertae sedis</taxon>
        <taxon>Cryptomycota</taxon>
        <taxon>Cryptomycota incertae sedis</taxon>
        <taxon>Paramicrosporidium</taxon>
    </lineage>
</organism>